<protein>
    <recommendedName>
        <fullName evidence="4">Phosphoglycerate mutase family protein</fullName>
    </recommendedName>
</protein>
<feature type="compositionally biased region" description="Basic and acidic residues" evidence="1">
    <location>
        <begin position="223"/>
        <end position="258"/>
    </location>
</feature>
<proteinExistence type="predicted"/>
<dbReference type="Proteomes" id="UP000184330">
    <property type="component" value="Unassembled WGS sequence"/>
</dbReference>
<dbReference type="InterPro" id="IPR029033">
    <property type="entry name" value="His_PPase_superfam"/>
</dbReference>
<dbReference type="SUPFAM" id="SSF53254">
    <property type="entry name" value="Phosphoglycerate mutase-like"/>
    <property type="match status" value="1"/>
</dbReference>
<dbReference type="Gene3D" id="3.40.50.1240">
    <property type="entry name" value="Phosphoglycerate mutase-like"/>
    <property type="match status" value="1"/>
</dbReference>
<sequence length="277" mass="31216">MAKITIHCIRHAQGFHNLNLENHKLPDPSLTPLGEGQCRHLAVDFPHTPVITHLVASPLRRTIYTTLLSFPTLIHPPSDEYEQFKILALPELQETSDLPCDTGSDPSKLAEEFGEGKYRGTVDLHRVEDGWNSKRGKWSPASSAIEARALEARKILRELGQEWINNNPGEGEAHIVVTTHGGFLHYFTEDWEGNDKFTGTGWANTEFRSYEYIDSTLADERASLKETTDSRIRRLGTEKPLSEDEQRRLRDSAEREWGEAGYQSQGHGSVGEESAKL</sequence>
<name>A0A1L7WHY1_9HELO</name>
<evidence type="ECO:0000313" key="3">
    <source>
        <dbReference type="Proteomes" id="UP000184330"/>
    </source>
</evidence>
<accession>A0A1L7WHY1</accession>
<reference evidence="2 3" key="1">
    <citation type="submission" date="2016-03" db="EMBL/GenBank/DDBJ databases">
        <authorList>
            <person name="Ploux O."/>
        </authorList>
    </citation>
    <scope>NUCLEOTIDE SEQUENCE [LARGE SCALE GENOMIC DNA]</scope>
    <source>
        <strain evidence="2 3">UAMH 11012</strain>
    </source>
</reference>
<keyword evidence="3" id="KW-1185">Reference proteome</keyword>
<dbReference type="InterPro" id="IPR050275">
    <property type="entry name" value="PGM_Phosphatase"/>
</dbReference>
<dbReference type="SMART" id="SM00855">
    <property type="entry name" value="PGAM"/>
    <property type="match status" value="1"/>
</dbReference>
<dbReference type="PANTHER" id="PTHR48100">
    <property type="entry name" value="BROAD-SPECIFICITY PHOSPHATASE YOR283W-RELATED"/>
    <property type="match status" value="1"/>
</dbReference>
<dbReference type="InterPro" id="IPR013078">
    <property type="entry name" value="His_Pase_superF_clade-1"/>
</dbReference>
<dbReference type="GO" id="GO:0016791">
    <property type="term" value="F:phosphatase activity"/>
    <property type="evidence" value="ECO:0007669"/>
    <property type="project" value="TreeGrafter"/>
</dbReference>
<dbReference type="GO" id="GO:0005737">
    <property type="term" value="C:cytoplasm"/>
    <property type="evidence" value="ECO:0007669"/>
    <property type="project" value="TreeGrafter"/>
</dbReference>
<dbReference type="AlphaFoldDB" id="A0A1L7WHY1"/>
<feature type="region of interest" description="Disordered" evidence="1">
    <location>
        <begin position="223"/>
        <end position="277"/>
    </location>
</feature>
<evidence type="ECO:0008006" key="4">
    <source>
        <dbReference type="Google" id="ProtNLM"/>
    </source>
</evidence>
<evidence type="ECO:0000256" key="1">
    <source>
        <dbReference type="SAM" id="MobiDB-lite"/>
    </source>
</evidence>
<dbReference type="OrthoDB" id="496981at2759"/>
<evidence type="ECO:0000313" key="2">
    <source>
        <dbReference type="EMBL" id="CZR52390.1"/>
    </source>
</evidence>
<organism evidence="2 3">
    <name type="scientific">Phialocephala subalpina</name>
    <dbReference type="NCBI Taxonomy" id="576137"/>
    <lineage>
        <taxon>Eukaryota</taxon>
        <taxon>Fungi</taxon>
        <taxon>Dikarya</taxon>
        <taxon>Ascomycota</taxon>
        <taxon>Pezizomycotina</taxon>
        <taxon>Leotiomycetes</taxon>
        <taxon>Helotiales</taxon>
        <taxon>Mollisiaceae</taxon>
        <taxon>Phialocephala</taxon>
        <taxon>Phialocephala fortinii species complex</taxon>
    </lineage>
</organism>
<dbReference type="Pfam" id="PF00300">
    <property type="entry name" value="His_Phos_1"/>
    <property type="match status" value="1"/>
</dbReference>
<dbReference type="EMBL" id="FJOG01000002">
    <property type="protein sequence ID" value="CZR52390.1"/>
    <property type="molecule type" value="Genomic_DNA"/>
</dbReference>
<dbReference type="PANTHER" id="PTHR48100:SF54">
    <property type="entry name" value="PHOSPHATASE SPAC5H10.03-RELATED"/>
    <property type="match status" value="1"/>
</dbReference>
<gene>
    <name evidence="2" type="ORF">PAC_02267</name>
</gene>